<gene>
    <name evidence="2" type="ORF">BKA59DRAFT_529264</name>
</gene>
<proteinExistence type="predicted"/>
<name>A0A8K0RVY1_9HYPO</name>
<evidence type="ECO:0000256" key="1">
    <source>
        <dbReference type="SAM" id="MobiDB-lite"/>
    </source>
</evidence>
<accession>A0A8K0RVY1</accession>
<feature type="region of interest" description="Disordered" evidence="1">
    <location>
        <begin position="419"/>
        <end position="456"/>
    </location>
</feature>
<comment type="caution">
    <text evidence="2">The sequence shown here is derived from an EMBL/GenBank/DDBJ whole genome shotgun (WGS) entry which is preliminary data.</text>
</comment>
<reference evidence="2" key="1">
    <citation type="journal article" date="2021" name="Nat. Commun.">
        <title>Genetic determinants of endophytism in the Arabidopsis root mycobiome.</title>
        <authorList>
            <person name="Mesny F."/>
            <person name="Miyauchi S."/>
            <person name="Thiergart T."/>
            <person name="Pickel B."/>
            <person name="Atanasova L."/>
            <person name="Karlsson M."/>
            <person name="Huettel B."/>
            <person name="Barry K.W."/>
            <person name="Haridas S."/>
            <person name="Chen C."/>
            <person name="Bauer D."/>
            <person name="Andreopoulos W."/>
            <person name="Pangilinan J."/>
            <person name="LaButti K."/>
            <person name="Riley R."/>
            <person name="Lipzen A."/>
            <person name="Clum A."/>
            <person name="Drula E."/>
            <person name="Henrissat B."/>
            <person name="Kohler A."/>
            <person name="Grigoriev I.V."/>
            <person name="Martin F.M."/>
            <person name="Hacquard S."/>
        </authorList>
    </citation>
    <scope>NUCLEOTIDE SEQUENCE</scope>
    <source>
        <strain evidence="2">MPI-SDFR-AT-0068</strain>
    </source>
</reference>
<keyword evidence="3" id="KW-1185">Reference proteome</keyword>
<dbReference type="Proteomes" id="UP000813427">
    <property type="component" value="Unassembled WGS sequence"/>
</dbReference>
<evidence type="ECO:0000313" key="3">
    <source>
        <dbReference type="Proteomes" id="UP000813427"/>
    </source>
</evidence>
<dbReference type="OrthoDB" id="5104015at2759"/>
<feature type="compositionally biased region" description="Low complexity" evidence="1">
    <location>
        <begin position="424"/>
        <end position="435"/>
    </location>
</feature>
<dbReference type="AlphaFoldDB" id="A0A8K0RVY1"/>
<organism evidence="2 3">
    <name type="scientific">Fusarium tricinctum</name>
    <dbReference type="NCBI Taxonomy" id="61284"/>
    <lineage>
        <taxon>Eukaryota</taxon>
        <taxon>Fungi</taxon>
        <taxon>Dikarya</taxon>
        <taxon>Ascomycota</taxon>
        <taxon>Pezizomycotina</taxon>
        <taxon>Sordariomycetes</taxon>
        <taxon>Hypocreomycetidae</taxon>
        <taxon>Hypocreales</taxon>
        <taxon>Nectriaceae</taxon>
        <taxon>Fusarium</taxon>
        <taxon>Fusarium tricinctum species complex</taxon>
    </lineage>
</organism>
<evidence type="ECO:0000313" key="2">
    <source>
        <dbReference type="EMBL" id="KAH7241583.1"/>
    </source>
</evidence>
<protein>
    <submittedName>
        <fullName evidence="2">Uncharacterized protein</fullName>
    </submittedName>
</protein>
<sequence>MYFEEFYNDGDEDYCFSSKYDIPPESTCEVCRELGDSPSRKEFLVAHDYGNQWLAGFESEDSRWRFATAECERVRDQILGLEREVLLQDNPEFLDQLTPQERQIYVERIQMVRKINERRVMGDKRSRGQFIDDGTDNSPVTKMVYMEDPVQGARIPIRVVQAKFVRGGRWYLGHAPGTYIFQYQSYQYETDENNNFNPFMGSEGIIVESDFRYLGQVPRHPFQHSVRTRHMFKFILTLFISALQLRAGPKHKDIFPDLEALLNEPRIKNDKGFELVWKYWKSMSFRECPKEGNEEGLKLKEWPDASTRTTFTRQKHMQELAWHLVYVKRTGWVRNRNFTQCPLWRLIVSSTGLQVESMAELWQAGEEGVARALLRSGNRKGLFVYQVEPGIENIHRYYLQPPFHDDPLNPRMRYTLASLPKLRPPAAASQPNAPSGVKQNQPSSDPDSDSTVQNRS</sequence>
<dbReference type="EMBL" id="JAGPXF010000005">
    <property type="protein sequence ID" value="KAH7241583.1"/>
    <property type="molecule type" value="Genomic_DNA"/>
</dbReference>